<reference evidence="1 2" key="1">
    <citation type="submission" date="2020-10" db="EMBL/GenBank/DDBJ databases">
        <title>The Coptis chinensis genome and diversification of protoberbering-type alkaloids.</title>
        <authorList>
            <person name="Wang B."/>
            <person name="Shu S."/>
            <person name="Song C."/>
            <person name="Liu Y."/>
        </authorList>
    </citation>
    <scope>NUCLEOTIDE SEQUENCE [LARGE SCALE GENOMIC DNA]</scope>
    <source>
        <strain evidence="1">HL-2020</strain>
        <tissue evidence="1">Leaf</tissue>
    </source>
</reference>
<name>A0A835HWT7_9MAGN</name>
<evidence type="ECO:0000313" key="1">
    <source>
        <dbReference type="EMBL" id="KAF9606199.1"/>
    </source>
</evidence>
<organism evidence="1 2">
    <name type="scientific">Coptis chinensis</name>
    <dbReference type="NCBI Taxonomy" id="261450"/>
    <lineage>
        <taxon>Eukaryota</taxon>
        <taxon>Viridiplantae</taxon>
        <taxon>Streptophyta</taxon>
        <taxon>Embryophyta</taxon>
        <taxon>Tracheophyta</taxon>
        <taxon>Spermatophyta</taxon>
        <taxon>Magnoliopsida</taxon>
        <taxon>Ranunculales</taxon>
        <taxon>Ranunculaceae</taxon>
        <taxon>Coptidoideae</taxon>
        <taxon>Coptis</taxon>
    </lineage>
</organism>
<dbReference type="AlphaFoldDB" id="A0A835HWT7"/>
<keyword evidence="2" id="KW-1185">Reference proteome</keyword>
<protein>
    <submittedName>
        <fullName evidence="1">Uncharacterized protein</fullName>
    </submittedName>
</protein>
<dbReference type="Proteomes" id="UP000631114">
    <property type="component" value="Unassembled WGS sequence"/>
</dbReference>
<accession>A0A835HWT7</accession>
<dbReference type="EMBL" id="JADFTS010000005">
    <property type="protein sequence ID" value="KAF9606199.1"/>
    <property type="molecule type" value="Genomic_DNA"/>
</dbReference>
<proteinExistence type="predicted"/>
<dbReference type="OrthoDB" id="1745793at2759"/>
<evidence type="ECO:0000313" key="2">
    <source>
        <dbReference type="Proteomes" id="UP000631114"/>
    </source>
</evidence>
<sequence length="75" mass="8404">MVLLWQPSYIQGLVGKAKVDIEPDQSFKRLSYSTVLSLAYQCLGVVYGDLSSSPLYVYKTDFLGKLSLRENSPLI</sequence>
<comment type="caution">
    <text evidence="1">The sequence shown here is derived from an EMBL/GenBank/DDBJ whole genome shotgun (WGS) entry which is preliminary data.</text>
</comment>
<gene>
    <name evidence="1" type="ORF">IFM89_023654</name>
</gene>